<dbReference type="Proteomes" id="UP001276659">
    <property type="component" value="Unassembled WGS sequence"/>
</dbReference>
<evidence type="ECO:0000313" key="1">
    <source>
        <dbReference type="EMBL" id="KAK3178198.1"/>
    </source>
</evidence>
<reference evidence="1" key="1">
    <citation type="submission" date="2022-11" db="EMBL/GenBank/DDBJ databases">
        <title>Chromosomal genome sequence assembly and mating type (MAT) locus characterization of the leprose asexual lichenized fungus Lepraria neglecta (Nyl.) Erichsen.</title>
        <authorList>
            <person name="Allen J.L."/>
            <person name="Pfeffer B."/>
        </authorList>
    </citation>
    <scope>NUCLEOTIDE SEQUENCE</scope>
    <source>
        <strain evidence="1">Allen 5258</strain>
    </source>
</reference>
<accession>A0AAE0DRB1</accession>
<name>A0AAE0DRB1_9LECA</name>
<organism evidence="1 2">
    <name type="scientific">Lepraria neglecta</name>
    <dbReference type="NCBI Taxonomy" id="209136"/>
    <lineage>
        <taxon>Eukaryota</taxon>
        <taxon>Fungi</taxon>
        <taxon>Dikarya</taxon>
        <taxon>Ascomycota</taxon>
        <taxon>Pezizomycotina</taxon>
        <taxon>Lecanoromycetes</taxon>
        <taxon>OSLEUM clade</taxon>
        <taxon>Lecanoromycetidae</taxon>
        <taxon>Lecanorales</taxon>
        <taxon>Lecanorineae</taxon>
        <taxon>Stereocaulaceae</taxon>
        <taxon>Lepraria</taxon>
    </lineage>
</organism>
<dbReference type="AlphaFoldDB" id="A0AAE0DRB1"/>
<gene>
    <name evidence="1" type="ORF">OEA41_000331</name>
</gene>
<proteinExistence type="predicted"/>
<evidence type="ECO:0000313" key="2">
    <source>
        <dbReference type="Proteomes" id="UP001276659"/>
    </source>
</evidence>
<comment type="caution">
    <text evidence="1">The sequence shown here is derived from an EMBL/GenBank/DDBJ whole genome shotgun (WGS) entry which is preliminary data.</text>
</comment>
<dbReference type="EMBL" id="JASNWA010000003">
    <property type="protein sequence ID" value="KAK3178198.1"/>
    <property type="molecule type" value="Genomic_DNA"/>
</dbReference>
<protein>
    <submittedName>
        <fullName evidence="1">Uncharacterized protein</fullName>
    </submittedName>
</protein>
<keyword evidence="2" id="KW-1185">Reference proteome</keyword>
<sequence>MNLAPFTYVVYPKFLYRLFKATRELQLNAQIKTDANTGPGFLDLPIEIRNEIYRELLISPCVSRRVSNPAYYSSAIESEPIGSPPPEDAEVGTLSILSVNRRIYQEASKVMGTENHWIIIQVNKAGFGKDMKDHGFGVIYSKLDCIAPALTVSVFYPSLISRDKVDTFLMANAGYSQLPRALWGKGMEEMVLHRDLHRGIAKNPVHEGMFLTCFYQLRGINEVILKGVRGEKHNTKMARELTMPYLDNNDILQDIGQAMFIYDQYIKDGDLQGAAEMLKCSIAVLADCFRCAGNKTVTDAQSKLKKTLDPDPNKALEAFKKLRVSVEQD</sequence>